<feature type="chain" id="PRO_5005201559" evidence="5">
    <location>
        <begin position="28"/>
        <end position="523"/>
    </location>
</feature>
<dbReference type="GO" id="GO:0016491">
    <property type="term" value="F:oxidoreductase activity"/>
    <property type="evidence" value="ECO:0007669"/>
    <property type="project" value="UniProtKB-KW"/>
</dbReference>
<reference evidence="7 8" key="1">
    <citation type="submission" date="2015-04" db="EMBL/GenBank/DDBJ databases">
        <title>Complete genome sequence of Schizopora paradoxa KUC8140, a cosmopolitan wood degrader in East Asia.</title>
        <authorList>
            <consortium name="DOE Joint Genome Institute"/>
            <person name="Min B."/>
            <person name="Park H."/>
            <person name="Jang Y."/>
            <person name="Kim J.-J."/>
            <person name="Kim K.H."/>
            <person name="Pangilinan J."/>
            <person name="Lipzen A."/>
            <person name="Riley R."/>
            <person name="Grigoriev I.V."/>
            <person name="Spatafora J.W."/>
            <person name="Choi I.-G."/>
        </authorList>
    </citation>
    <scope>NUCLEOTIDE SEQUENCE [LARGE SCALE GENOMIC DNA]</scope>
    <source>
        <strain evidence="7 8">KUC8140</strain>
    </source>
</reference>
<proteinExistence type="inferred from homology"/>
<keyword evidence="2" id="KW-0285">Flavoprotein</keyword>
<dbReference type="InterPro" id="IPR006094">
    <property type="entry name" value="Oxid_FAD_bind_N"/>
</dbReference>
<comment type="similarity">
    <text evidence="1">Belongs to the oxygen-dependent FAD-linked oxidoreductase family.</text>
</comment>
<evidence type="ECO:0000256" key="5">
    <source>
        <dbReference type="SAM" id="SignalP"/>
    </source>
</evidence>
<dbReference type="InterPro" id="IPR050416">
    <property type="entry name" value="FAD-linked_Oxidoreductase"/>
</dbReference>
<dbReference type="Gene3D" id="3.30.465.10">
    <property type="match status" value="1"/>
</dbReference>
<dbReference type="Proteomes" id="UP000053477">
    <property type="component" value="Unassembled WGS sequence"/>
</dbReference>
<dbReference type="InterPro" id="IPR036318">
    <property type="entry name" value="FAD-bd_PCMH-like_sf"/>
</dbReference>
<dbReference type="EMBL" id="KQ085991">
    <property type="protein sequence ID" value="KLO11827.1"/>
    <property type="molecule type" value="Genomic_DNA"/>
</dbReference>
<dbReference type="PANTHER" id="PTHR42973:SF13">
    <property type="entry name" value="FAD-BINDING PCMH-TYPE DOMAIN-CONTAINING PROTEIN"/>
    <property type="match status" value="1"/>
</dbReference>
<dbReference type="PROSITE" id="PS51387">
    <property type="entry name" value="FAD_PCMH"/>
    <property type="match status" value="1"/>
</dbReference>
<keyword evidence="5" id="KW-0732">Signal</keyword>
<sequence length="523" mass="55897">MASVFLDLRRYALVLLAIFGSLELGSASKPHPEVRTSLPSGAQKACQILQQEFPGLVAFPGSTQFVDDNEHWAVTSESNSTCSVEPQTVDDISTILQLVGRSDIRSPFAVKSGGHAYNLGFSSTPGVQIAMSKFNNLSVNAEKKTATIGVGLTWDKVYQMLEPFGVMVTGGRIPGIGVGGLSLGGGYSWKTNQFGLTVDTIASFDLVLPTGKQVHVTNQTNPDLFFALKGGQNNFGIVTSIEFETHPQSQIWLKRRRQGGSITYAGNVTDSLNLATANFSINNTDPKAQMIVTYASVAGQSLAQVFPFYDGPTPPAGIFDAFLSIPNIATNVSTQSFVEFMDGTFGTGDLGIGPFGIAQHVIPIVQYTIPVLEQIVNQVTTVGEQLTAQNNGSIVVVSVGAEPFLKPNSHDRGGAYPHSASRQITPASPFIGFQTDPTLPAAVQAAKRAPLVPVIKQFTHAIQAAAVSQGQSQWDDVLYPNYALSDTPLNLLFGENVPRLQALARKYDPQRVMSLTGGFSLLD</sequence>
<evidence type="ECO:0000256" key="1">
    <source>
        <dbReference type="ARBA" id="ARBA00005466"/>
    </source>
</evidence>
<dbReference type="AlphaFoldDB" id="A0A0H2RJL0"/>
<dbReference type="PANTHER" id="PTHR42973">
    <property type="entry name" value="BINDING OXIDOREDUCTASE, PUTATIVE (AFU_ORTHOLOGUE AFUA_1G17690)-RELATED"/>
    <property type="match status" value="1"/>
</dbReference>
<evidence type="ECO:0000259" key="6">
    <source>
        <dbReference type="PROSITE" id="PS51387"/>
    </source>
</evidence>
<dbReference type="InterPro" id="IPR016169">
    <property type="entry name" value="FAD-bd_PCMH_sub2"/>
</dbReference>
<accession>A0A0H2RJL0</accession>
<dbReference type="InterPro" id="IPR016166">
    <property type="entry name" value="FAD-bd_PCMH"/>
</dbReference>
<name>A0A0H2RJL0_9AGAM</name>
<feature type="signal peptide" evidence="5">
    <location>
        <begin position="1"/>
        <end position="27"/>
    </location>
</feature>
<dbReference type="STRING" id="27342.A0A0H2RJL0"/>
<keyword evidence="4" id="KW-0560">Oxidoreductase</keyword>
<protein>
    <submittedName>
        <fullName evidence="7">FAD-binding domain-containing protein</fullName>
    </submittedName>
</protein>
<organism evidence="7 8">
    <name type="scientific">Schizopora paradoxa</name>
    <dbReference type="NCBI Taxonomy" id="27342"/>
    <lineage>
        <taxon>Eukaryota</taxon>
        <taxon>Fungi</taxon>
        <taxon>Dikarya</taxon>
        <taxon>Basidiomycota</taxon>
        <taxon>Agaricomycotina</taxon>
        <taxon>Agaricomycetes</taxon>
        <taxon>Hymenochaetales</taxon>
        <taxon>Schizoporaceae</taxon>
        <taxon>Schizopora</taxon>
    </lineage>
</organism>
<dbReference type="Pfam" id="PF01565">
    <property type="entry name" value="FAD_binding_4"/>
    <property type="match status" value="1"/>
</dbReference>
<evidence type="ECO:0000256" key="4">
    <source>
        <dbReference type="ARBA" id="ARBA00023002"/>
    </source>
</evidence>
<dbReference type="InParanoid" id="A0A0H2RJL0"/>
<evidence type="ECO:0000313" key="7">
    <source>
        <dbReference type="EMBL" id="KLO11827.1"/>
    </source>
</evidence>
<dbReference type="OrthoDB" id="2151789at2759"/>
<keyword evidence="8" id="KW-1185">Reference proteome</keyword>
<gene>
    <name evidence="7" type="ORF">SCHPADRAFT_891280</name>
</gene>
<feature type="domain" description="FAD-binding PCMH-type" evidence="6">
    <location>
        <begin position="76"/>
        <end position="248"/>
    </location>
</feature>
<evidence type="ECO:0000256" key="3">
    <source>
        <dbReference type="ARBA" id="ARBA00022827"/>
    </source>
</evidence>
<evidence type="ECO:0000313" key="8">
    <source>
        <dbReference type="Proteomes" id="UP000053477"/>
    </source>
</evidence>
<dbReference type="SUPFAM" id="SSF56176">
    <property type="entry name" value="FAD-binding/transporter-associated domain-like"/>
    <property type="match status" value="1"/>
</dbReference>
<keyword evidence="3" id="KW-0274">FAD</keyword>
<evidence type="ECO:0000256" key="2">
    <source>
        <dbReference type="ARBA" id="ARBA00022630"/>
    </source>
</evidence>
<dbReference type="GO" id="GO:0071949">
    <property type="term" value="F:FAD binding"/>
    <property type="evidence" value="ECO:0007669"/>
    <property type="project" value="InterPro"/>
</dbReference>